<gene>
    <name evidence="2" type="primary">LOC109696647</name>
</gene>
<reference evidence="2" key="1">
    <citation type="submission" date="2025-08" db="UniProtKB">
        <authorList>
            <consortium name="RefSeq"/>
        </authorList>
    </citation>
    <scope>IDENTIFICATION</scope>
    <source>
        <tissue evidence="2">Leukocyte</tissue>
    </source>
</reference>
<feature type="region of interest" description="Disordered" evidence="1">
    <location>
        <begin position="100"/>
        <end position="195"/>
    </location>
</feature>
<feature type="region of interest" description="Disordered" evidence="1">
    <location>
        <begin position="1"/>
        <end position="54"/>
    </location>
</feature>
<accession>A0A8B7VUM8</accession>
<evidence type="ECO:0000313" key="2">
    <source>
        <dbReference type="RefSeq" id="XP_020035338.1"/>
    </source>
</evidence>
<evidence type="ECO:0000256" key="1">
    <source>
        <dbReference type="SAM" id="MobiDB-lite"/>
    </source>
</evidence>
<feature type="compositionally biased region" description="Gly residues" evidence="1">
    <location>
        <begin position="104"/>
        <end position="121"/>
    </location>
</feature>
<proteinExistence type="predicted"/>
<feature type="compositionally biased region" description="Low complexity" evidence="1">
    <location>
        <begin position="41"/>
        <end position="52"/>
    </location>
</feature>
<name>A0A8B7VUM8_CASCN</name>
<dbReference type="AlphaFoldDB" id="A0A8B7VUM8"/>
<dbReference type="KEGG" id="ccan:109696647"/>
<feature type="compositionally biased region" description="Gly residues" evidence="1">
    <location>
        <begin position="19"/>
        <end position="40"/>
    </location>
</feature>
<organism evidence="2">
    <name type="scientific">Castor canadensis</name>
    <name type="common">American beaver</name>
    <dbReference type="NCBI Taxonomy" id="51338"/>
    <lineage>
        <taxon>Eukaryota</taxon>
        <taxon>Metazoa</taxon>
        <taxon>Chordata</taxon>
        <taxon>Craniata</taxon>
        <taxon>Vertebrata</taxon>
        <taxon>Euteleostomi</taxon>
        <taxon>Mammalia</taxon>
        <taxon>Eutheria</taxon>
        <taxon>Euarchontoglires</taxon>
        <taxon>Glires</taxon>
        <taxon>Rodentia</taxon>
        <taxon>Castorimorpha</taxon>
        <taxon>Castoridae</taxon>
        <taxon>Castor</taxon>
    </lineage>
</organism>
<dbReference type="RefSeq" id="XP_020035338.1">
    <property type="nucleotide sequence ID" value="XM_020179749.1"/>
</dbReference>
<sequence>MLARTDRRAGRAGRAGRADAGGGGEGTAGARGGGGAGAAGAGVSRPRAAGRAVQCVCPRPSASVLRAGAAPAAGEIAGGAGARLVPAGSCARPLTSMASAARAGTGGGRGPTGGAAPGEGAGASEPRQAPRPARNVGSGLGPREVGGARDVTPAAPPRVPRRVSKPAAWPDPRASCTPPTPGRTQGKSSLHDDRGAAKWTHMGWALNHLDP</sequence>
<protein>
    <submittedName>
        <fullName evidence="2">Spidroin-1-like</fullName>
    </submittedName>
</protein>